<dbReference type="InterPro" id="IPR047136">
    <property type="entry name" value="PurB_bact"/>
</dbReference>
<dbReference type="Gramene" id="Jr13_05130_p1">
    <property type="protein sequence ID" value="cds.Jr13_05130_p1"/>
    <property type="gene ID" value="Jr13_05130"/>
</dbReference>
<dbReference type="FunFam" id="1.10.275.10:FF:000003">
    <property type="entry name" value="Adenylosuccinate lyase"/>
    <property type="match status" value="1"/>
</dbReference>
<dbReference type="UniPathway" id="UPA00075">
    <property type="reaction ID" value="UER00336"/>
</dbReference>
<dbReference type="PANTHER" id="PTHR43411:SF1">
    <property type="entry name" value="ADENYLOSUCCINATE LYASE"/>
    <property type="match status" value="1"/>
</dbReference>
<dbReference type="Gene3D" id="1.10.40.30">
    <property type="entry name" value="Fumarase/aspartase (C-terminal domain)"/>
    <property type="match status" value="1"/>
</dbReference>
<evidence type="ECO:0000256" key="2">
    <source>
        <dbReference type="ARBA" id="ARBA00004734"/>
    </source>
</evidence>
<dbReference type="KEGG" id="jre:109007046"/>
<dbReference type="GO" id="GO:0006163">
    <property type="term" value="P:purine nucleotide metabolic process"/>
    <property type="evidence" value="ECO:0000318"/>
    <property type="project" value="GO_Central"/>
</dbReference>
<reference evidence="11" key="1">
    <citation type="submission" date="2025-08" db="UniProtKB">
        <authorList>
            <consortium name="RefSeq"/>
        </authorList>
    </citation>
    <scope>IDENTIFICATION</scope>
    <source>
        <tissue evidence="11">Leaves</tissue>
    </source>
</reference>
<dbReference type="SUPFAM" id="SSF48557">
    <property type="entry name" value="L-aspartase-like"/>
    <property type="match status" value="1"/>
</dbReference>
<dbReference type="GeneID" id="109007046"/>
<dbReference type="GO" id="GO:0044208">
    <property type="term" value="P:'de novo' AMP biosynthetic process"/>
    <property type="evidence" value="ECO:0007669"/>
    <property type="project" value="UniProtKB-UniPathway"/>
</dbReference>
<comment type="catalytic activity">
    <reaction evidence="9">
        <text>N(6)-(1,2-dicarboxyethyl)-AMP = fumarate + AMP</text>
        <dbReference type="Rhea" id="RHEA:16853"/>
        <dbReference type="ChEBI" id="CHEBI:29806"/>
        <dbReference type="ChEBI" id="CHEBI:57567"/>
        <dbReference type="ChEBI" id="CHEBI:456215"/>
        <dbReference type="EC" id="4.3.2.2"/>
    </reaction>
</comment>
<protein>
    <recommendedName>
        <fullName evidence="5 9">Adenylosuccinate lyase</fullName>
        <shortName evidence="9">ASL</shortName>
        <ecNumber evidence="4 9">4.3.2.2</ecNumber>
    </recommendedName>
    <alternativeName>
        <fullName evidence="8 9">Adenylosuccinase</fullName>
    </alternativeName>
</protein>
<dbReference type="RefSeq" id="XP_018842090.2">
    <property type="nucleotide sequence ID" value="XM_018986545.2"/>
</dbReference>
<dbReference type="Proteomes" id="UP000235220">
    <property type="component" value="Chromosome 13"/>
</dbReference>
<evidence type="ECO:0000256" key="4">
    <source>
        <dbReference type="ARBA" id="ARBA00012339"/>
    </source>
</evidence>
<evidence type="ECO:0000256" key="3">
    <source>
        <dbReference type="ARBA" id="ARBA00008273"/>
    </source>
</evidence>
<keyword evidence="6 9" id="KW-0658">Purine biosynthesis</keyword>
<comment type="catalytic activity">
    <reaction evidence="9">
        <text>(2S)-2-[5-amino-1-(5-phospho-beta-D-ribosyl)imidazole-4-carboxamido]succinate = 5-amino-1-(5-phospho-beta-D-ribosyl)imidazole-4-carboxamide + fumarate</text>
        <dbReference type="Rhea" id="RHEA:23920"/>
        <dbReference type="ChEBI" id="CHEBI:29806"/>
        <dbReference type="ChEBI" id="CHEBI:58443"/>
        <dbReference type="ChEBI" id="CHEBI:58475"/>
        <dbReference type="EC" id="4.3.2.2"/>
    </reaction>
</comment>
<dbReference type="CDD" id="cd01598">
    <property type="entry name" value="PurB"/>
    <property type="match status" value="1"/>
</dbReference>
<keyword evidence="7 9" id="KW-0456">Lyase</keyword>
<proteinExistence type="inferred from homology"/>
<dbReference type="InterPro" id="IPR000362">
    <property type="entry name" value="Fumarate_lyase_fam"/>
</dbReference>
<dbReference type="GO" id="GO:0004018">
    <property type="term" value="F:N6-(1,2-dicarboxyethyl)AMP AMP-lyase (fumarate-forming) activity"/>
    <property type="evidence" value="ECO:0000318"/>
    <property type="project" value="GO_Central"/>
</dbReference>
<evidence type="ECO:0000256" key="1">
    <source>
        <dbReference type="ARBA" id="ARBA00004706"/>
    </source>
</evidence>
<name>A0A2I4GDY6_JUGRE</name>
<dbReference type="PROSITE" id="PS00163">
    <property type="entry name" value="FUMARATE_LYASES"/>
    <property type="match status" value="1"/>
</dbReference>
<keyword evidence="10" id="KW-1185">Reference proteome</keyword>
<evidence type="ECO:0000256" key="9">
    <source>
        <dbReference type="RuleBase" id="RU361172"/>
    </source>
</evidence>
<dbReference type="PANTHER" id="PTHR43411">
    <property type="entry name" value="ADENYLOSUCCINATE LYASE"/>
    <property type="match status" value="1"/>
</dbReference>
<evidence type="ECO:0000256" key="6">
    <source>
        <dbReference type="ARBA" id="ARBA00022755"/>
    </source>
</evidence>
<comment type="similarity">
    <text evidence="3 9">Belongs to the lyase 1 family. Adenylosuccinate lyase subfamily.</text>
</comment>
<dbReference type="InterPro" id="IPR020557">
    <property type="entry name" value="Fumarate_lyase_CS"/>
</dbReference>
<organism evidence="10 11">
    <name type="scientific">Juglans regia</name>
    <name type="common">English walnut</name>
    <dbReference type="NCBI Taxonomy" id="51240"/>
    <lineage>
        <taxon>Eukaryota</taxon>
        <taxon>Viridiplantae</taxon>
        <taxon>Streptophyta</taxon>
        <taxon>Embryophyta</taxon>
        <taxon>Tracheophyta</taxon>
        <taxon>Spermatophyta</taxon>
        <taxon>Magnoliopsida</taxon>
        <taxon>eudicotyledons</taxon>
        <taxon>Gunneridae</taxon>
        <taxon>Pentapetalae</taxon>
        <taxon>rosids</taxon>
        <taxon>fabids</taxon>
        <taxon>Fagales</taxon>
        <taxon>Juglandaceae</taxon>
        <taxon>Juglans</taxon>
    </lineage>
</organism>
<dbReference type="NCBIfam" id="TIGR00928">
    <property type="entry name" value="purB"/>
    <property type="match status" value="1"/>
</dbReference>
<evidence type="ECO:0000256" key="5">
    <source>
        <dbReference type="ARBA" id="ARBA00017058"/>
    </source>
</evidence>
<dbReference type="GO" id="GO:0070626">
    <property type="term" value="F:(S)-2-(5-amino-1-(5-phospho-D-ribosyl)imidazole-4-carboxamido) succinate lyase (fumarate-forming) activity"/>
    <property type="evidence" value="ECO:0007669"/>
    <property type="project" value="RHEA"/>
</dbReference>
<evidence type="ECO:0000313" key="10">
    <source>
        <dbReference type="Proteomes" id="UP000235220"/>
    </source>
</evidence>
<evidence type="ECO:0000256" key="8">
    <source>
        <dbReference type="ARBA" id="ARBA00030717"/>
    </source>
</evidence>
<dbReference type="GO" id="GO:0006189">
    <property type="term" value="P:'de novo' IMP biosynthetic process"/>
    <property type="evidence" value="ECO:0007669"/>
    <property type="project" value="UniProtKB-UniPathway"/>
</dbReference>
<dbReference type="Gene3D" id="1.10.275.10">
    <property type="entry name" value="Fumarase/aspartase (N-terminal domain)"/>
    <property type="match status" value="1"/>
</dbReference>
<dbReference type="InterPro" id="IPR024083">
    <property type="entry name" value="Fumarase/histidase_N"/>
</dbReference>
<dbReference type="InterPro" id="IPR013539">
    <property type="entry name" value="PurB_C"/>
</dbReference>
<dbReference type="Pfam" id="PF00206">
    <property type="entry name" value="Lyase_1"/>
    <property type="match status" value="1"/>
</dbReference>
<dbReference type="FunCoup" id="A0A2I4GDY6">
    <property type="interactions" value="1537"/>
</dbReference>
<dbReference type="InterPro" id="IPR008948">
    <property type="entry name" value="L-Aspartase-like"/>
</dbReference>
<dbReference type="OrthoDB" id="406045at2759"/>
<dbReference type="Gene3D" id="1.20.200.10">
    <property type="entry name" value="Fumarase/aspartase (Central domain)"/>
    <property type="match status" value="1"/>
</dbReference>
<dbReference type="NCBIfam" id="NF006764">
    <property type="entry name" value="PRK09285.1"/>
    <property type="match status" value="1"/>
</dbReference>
<dbReference type="UniPathway" id="UPA00074">
    <property type="reaction ID" value="UER00132"/>
</dbReference>
<dbReference type="STRING" id="51240.A0A2I4GDY6"/>
<comment type="pathway">
    <text evidence="1 9">Purine metabolism; IMP biosynthesis via de novo pathway; 5-amino-1-(5-phospho-D-ribosyl)imidazole-4-carboxamide from 5-amino-1-(5-phospho-D-ribosyl)imidazole-4-carboxylate: step 2/2.</text>
</comment>
<dbReference type="InterPro" id="IPR004769">
    <property type="entry name" value="Pur_lyase"/>
</dbReference>
<dbReference type="AlphaFoldDB" id="A0A2I4GDY6"/>
<gene>
    <name evidence="11" type="primary">LOC109007046</name>
</gene>
<comment type="pathway">
    <text evidence="2 9">Purine metabolism; AMP biosynthesis via de novo pathway; AMP from IMP: step 2/2.</text>
</comment>
<dbReference type="FunFam" id="1.20.200.10:FF:000004">
    <property type="entry name" value="Adenylosuccinate lyase"/>
    <property type="match status" value="1"/>
</dbReference>
<dbReference type="EC" id="4.3.2.2" evidence="4 9"/>
<dbReference type="Pfam" id="PF08328">
    <property type="entry name" value="ASL_C"/>
    <property type="match status" value="1"/>
</dbReference>
<dbReference type="PRINTS" id="PR00149">
    <property type="entry name" value="FUMRATELYASE"/>
</dbReference>
<sequence length="551" mass="61886">MEFGGASSRVFHGDQYRCLSLSPRKFQTRTDLSGFYHRRPSNVSFHLFTTIAGRDCTCKATLGDRKVSADKVKNTSGHEFELSSLTALSPLDGRYWGKVKDLAPYLSEYGLIYFRVLVEIKWLLKLSQIPEVTEVPSFSEEAQLHLQGLINGFSMNDALEIKTIEKVTNHDVKAVEYFLKQKCQTHPEIAKVLEFFHFACTSEDINNLAHALMLKESMNCVILPLMDELIREICNTAKDNAHISMLSRTHGQPASPTTLGKEMAVFAVRLSRERRDISQVEIMGKFAGAVGNYNAHLVAYPDVKWPQIAKEFVKSLGLSFNPYVTQIETHDYMAKLFHAIIQFNNILIDFDRDVWGYVSLGYFKQITKAGEIGSSTMPHKVNPIDFENSEGNLGVANGGLSHLSMKLPISRWQRDLTDSTVLRNMGVGLGHSILAYKSALQGLAKLQVNEALLNEDLNHSWEVLAEPIQTVMRRYGVPEPYEKLKELTRGRAVTQESITEFIEGLELPKEAKTNLLKLTPHTYVGAAVELARTVDLAVNMVNGTKVFETHS</sequence>
<accession>A0A2I4GDY6</accession>
<dbReference type="InterPro" id="IPR022761">
    <property type="entry name" value="Fumarate_lyase_N"/>
</dbReference>
<evidence type="ECO:0000256" key="7">
    <source>
        <dbReference type="ARBA" id="ARBA00023239"/>
    </source>
</evidence>
<evidence type="ECO:0000313" key="11">
    <source>
        <dbReference type="RefSeq" id="XP_018842090.2"/>
    </source>
</evidence>